<gene>
    <name evidence="9" type="ORF">TSOC_011131</name>
</gene>
<dbReference type="SUPFAM" id="SSF52166">
    <property type="entry name" value="Ribosomal protein L4"/>
    <property type="match status" value="1"/>
</dbReference>
<proteinExistence type="inferred from homology"/>
<evidence type="ECO:0000256" key="3">
    <source>
        <dbReference type="ARBA" id="ARBA00022884"/>
    </source>
</evidence>
<evidence type="ECO:0000313" key="10">
    <source>
        <dbReference type="Proteomes" id="UP000236333"/>
    </source>
</evidence>
<keyword evidence="10" id="KW-1185">Reference proteome</keyword>
<dbReference type="OrthoDB" id="275876at2759"/>
<keyword evidence="4 9" id="KW-0689">Ribosomal protein</keyword>
<dbReference type="GO" id="GO:0006412">
    <property type="term" value="P:translation"/>
    <property type="evidence" value="ECO:0007669"/>
    <property type="project" value="InterPro"/>
</dbReference>
<keyword evidence="2" id="KW-0699">rRNA-binding</keyword>
<dbReference type="Proteomes" id="UP000236333">
    <property type="component" value="Unassembled WGS sequence"/>
</dbReference>
<dbReference type="HAMAP" id="MF_01328_B">
    <property type="entry name" value="Ribosomal_uL4_B"/>
    <property type="match status" value="1"/>
</dbReference>
<evidence type="ECO:0000313" key="9">
    <source>
        <dbReference type="EMBL" id="PNH02848.1"/>
    </source>
</evidence>
<protein>
    <recommendedName>
        <fullName evidence="6">Large ribosomal subunit protein uL4c</fullName>
    </recommendedName>
    <alternativeName>
        <fullName evidence="7">50S ribosomal protein L4, chloroplastic</fullName>
    </alternativeName>
</protein>
<dbReference type="EMBL" id="PGGS01000587">
    <property type="protein sequence ID" value="PNH02848.1"/>
    <property type="molecule type" value="Genomic_DNA"/>
</dbReference>
<dbReference type="GO" id="GO:0019843">
    <property type="term" value="F:rRNA binding"/>
    <property type="evidence" value="ECO:0007669"/>
    <property type="project" value="UniProtKB-KW"/>
</dbReference>
<dbReference type="InterPro" id="IPR023574">
    <property type="entry name" value="Ribosomal_uL4_dom_sf"/>
</dbReference>
<accession>A0A2J7ZRG5</accession>
<evidence type="ECO:0000256" key="4">
    <source>
        <dbReference type="ARBA" id="ARBA00022980"/>
    </source>
</evidence>
<dbReference type="Gene3D" id="3.40.1370.10">
    <property type="match status" value="1"/>
</dbReference>
<dbReference type="PANTHER" id="PTHR10746">
    <property type="entry name" value="50S RIBOSOMAL PROTEIN L4"/>
    <property type="match status" value="1"/>
</dbReference>
<evidence type="ECO:0000256" key="7">
    <source>
        <dbReference type="ARBA" id="ARBA00035387"/>
    </source>
</evidence>
<evidence type="ECO:0000256" key="8">
    <source>
        <dbReference type="SAM" id="MobiDB-lite"/>
    </source>
</evidence>
<dbReference type="GO" id="GO:0005840">
    <property type="term" value="C:ribosome"/>
    <property type="evidence" value="ECO:0007669"/>
    <property type="project" value="UniProtKB-KW"/>
</dbReference>
<sequence length="249" mass="26672">MQTMRLSAFKAGPASRSRCLVVRNSVAAKPVAIPFKGVDGSDKGSHELALRVAPESSAKGLVHRYVCLVLQNARQGTASTLTRSEVRGGGRKPYAQKGTGSARRGSITSPLFPGGGITFGPKPKDWTISMNKKERRLAFATALQSAAPDMTVIESLEGKLSEQKTKAVVELFSKVGVDVMAKKVLLITKEDRKDVSLAGRNIAKLKFNTANSISVFDVLNADQIVIEEEALAHVTAFYGKAAKEEEAEA</sequence>
<comment type="caution">
    <text evidence="9">The sequence shown here is derived from an EMBL/GenBank/DDBJ whole genome shotgun (WGS) entry which is preliminary data.</text>
</comment>
<comment type="similarity">
    <text evidence="1">Belongs to the universal ribosomal protein uL4 family.</text>
</comment>
<dbReference type="PANTHER" id="PTHR10746:SF17">
    <property type="entry name" value="LARGE RIBOSOMAL SUBUNIT PROTEIN UL4C"/>
    <property type="match status" value="1"/>
</dbReference>
<dbReference type="NCBIfam" id="TIGR03953">
    <property type="entry name" value="rplD_bact"/>
    <property type="match status" value="1"/>
</dbReference>
<dbReference type="Pfam" id="PF00573">
    <property type="entry name" value="Ribosomal_L4"/>
    <property type="match status" value="1"/>
</dbReference>
<dbReference type="GO" id="GO:1990904">
    <property type="term" value="C:ribonucleoprotein complex"/>
    <property type="evidence" value="ECO:0007669"/>
    <property type="project" value="UniProtKB-KW"/>
</dbReference>
<name>A0A2J7ZRG5_9CHLO</name>
<dbReference type="AlphaFoldDB" id="A0A2J7ZRG5"/>
<organism evidence="9 10">
    <name type="scientific">Tetrabaena socialis</name>
    <dbReference type="NCBI Taxonomy" id="47790"/>
    <lineage>
        <taxon>Eukaryota</taxon>
        <taxon>Viridiplantae</taxon>
        <taxon>Chlorophyta</taxon>
        <taxon>core chlorophytes</taxon>
        <taxon>Chlorophyceae</taxon>
        <taxon>CS clade</taxon>
        <taxon>Chlamydomonadales</taxon>
        <taxon>Tetrabaenaceae</taxon>
        <taxon>Tetrabaena</taxon>
    </lineage>
</organism>
<evidence type="ECO:0000256" key="2">
    <source>
        <dbReference type="ARBA" id="ARBA00022730"/>
    </source>
</evidence>
<evidence type="ECO:0000256" key="6">
    <source>
        <dbReference type="ARBA" id="ARBA00035208"/>
    </source>
</evidence>
<dbReference type="InterPro" id="IPR013005">
    <property type="entry name" value="Ribosomal_uL4-like"/>
</dbReference>
<evidence type="ECO:0000256" key="5">
    <source>
        <dbReference type="ARBA" id="ARBA00023274"/>
    </source>
</evidence>
<dbReference type="GO" id="GO:0003735">
    <property type="term" value="F:structural constituent of ribosome"/>
    <property type="evidence" value="ECO:0007669"/>
    <property type="project" value="InterPro"/>
</dbReference>
<dbReference type="InterPro" id="IPR002136">
    <property type="entry name" value="Ribosomal_uL4"/>
</dbReference>
<keyword evidence="3" id="KW-0694">RNA-binding</keyword>
<keyword evidence="5" id="KW-0687">Ribonucleoprotein</keyword>
<evidence type="ECO:0000256" key="1">
    <source>
        <dbReference type="ARBA" id="ARBA00010528"/>
    </source>
</evidence>
<feature type="region of interest" description="Disordered" evidence="8">
    <location>
        <begin position="81"/>
        <end position="107"/>
    </location>
</feature>
<reference evidence="9 10" key="1">
    <citation type="journal article" date="2017" name="Mol. Biol. Evol.">
        <title>The 4-celled Tetrabaena socialis nuclear genome reveals the essential components for genetic control of cell number at the origin of multicellularity in the volvocine lineage.</title>
        <authorList>
            <person name="Featherston J."/>
            <person name="Arakaki Y."/>
            <person name="Hanschen E.R."/>
            <person name="Ferris P.J."/>
            <person name="Michod R.E."/>
            <person name="Olson B.J.S.C."/>
            <person name="Nozaki H."/>
            <person name="Durand P.M."/>
        </authorList>
    </citation>
    <scope>NUCLEOTIDE SEQUENCE [LARGE SCALE GENOMIC DNA]</scope>
    <source>
        <strain evidence="9 10">NIES-571</strain>
    </source>
</reference>